<evidence type="ECO:0000256" key="1">
    <source>
        <dbReference type="SAM" id="MobiDB-lite"/>
    </source>
</evidence>
<dbReference type="AlphaFoldDB" id="A0A133V2A4"/>
<feature type="compositionally biased region" description="Acidic residues" evidence="1">
    <location>
        <begin position="14"/>
        <end position="23"/>
    </location>
</feature>
<sequence>MRAGSDAGKAETELNPESEPLEELDVVEPSRAMYNLEFLQFRLANVNEKTKPILSKFGLKKYLPE</sequence>
<accession>A0A133V2A4</accession>
<reference evidence="2 3" key="1">
    <citation type="journal article" date="2016" name="Sci. Rep.">
        <title>Metabolic traits of an uncultured archaeal lineage -MSBL1- from brine pools of the Red Sea.</title>
        <authorList>
            <person name="Mwirichia R."/>
            <person name="Alam I."/>
            <person name="Rashid M."/>
            <person name="Vinu M."/>
            <person name="Ba-Alawi W."/>
            <person name="Anthony Kamau A."/>
            <person name="Kamanda Ngugi D."/>
            <person name="Goker M."/>
            <person name="Klenk H.P."/>
            <person name="Bajic V."/>
            <person name="Stingl U."/>
        </authorList>
    </citation>
    <scope>NUCLEOTIDE SEQUENCE [LARGE SCALE GENOMIC DNA]</scope>
    <source>
        <strain evidence="2">SCGC-AAA259O05</strain>
    </source>
</reference>
<feature type="region of interest" description="Disordered" evidence="1">
    <location>
        <begin position="1"/>
        <end position="23"/>
    </location>
</feature>
<dbReference type="Gene3D" id="3.70.10.10">
    <property type="match status" value="1"/>
</dbReference>
<protein>
    <submittedName>
        <fullName evidence="2">Uncharacterized protein</fullName>
    </submittedName>
</protein>
<gene>
    <name evidence="2" type="ORF">AKJ41_03950</name>
</gene>
<keyword evidence="3" id="KW-1185">Reference proteome</keyword>
<dbReference type="EMBL" id="LHXV01000046">
    <property type="protein sequence ID" value="KXB00572.1"/>
    <property type="molecule type" value="Genomic_DNA"/>
</dbReference>
<evidence type="ECO:0000313" key="2">
    <source>
        <dbReference type="EMBL" id="KXB00572.1"/>
    </source>
</evidence>
<proteinExistence type="predicted"/>
<organism evidence="2 3">
    <name type="scientific">candidate division MSBL1 archaeon SCGC-AAA259O05</name>
    <dbReference type="NCBI Taxonomy" id="1698271"/>
    <lineage>
        <taxon>Archaea</taxon>
        <taxon>Methanobacteriati</taxon>
        <taxon>Methanobacteriota</taxon>
        <taxon>candidate division MSBL1</taxon>
    </lineage>
</organism>
<comment type="caution">
    <text evidence="2">The sequence shown here is derived from an EMBL/GenBank/DDBJ whole genome shotgun (WGS) entry which is preliminary data.</text>
</comment>
<evidence type="ECO:0000313" key="3">
    <source>
        <dbReference type="Proteomes" id="UP000070344"/>
    </source>
</evidence>
<name>A0A133V2A4_9EURY</name>
<dbReference type="Proteomes" id="UP000070344">
    <property type="component" value="Unassembled WGS sequence"/>
</dbReference>